<dbReference type="PANTHER" id="PTHR46093">
    <property type="entry name" value="ACYL-COA-BINDING DOMAIN-CONTAINING PROTEIN 5"/>
    <property type="match status" value="1"/>
</dbReference>
<dbReference type="PANTHER" id="PTHR46093:SF19">
    <property type="entry name" value="RAB9 EFFECTOR PROTEIN WITH KELCH MOTIFS-LIKE"/>
    <property type="match status" value="1"/>
</dbReference>
<accession>A0A6P7Z4B0</accession>
<dbReference type="SUPFAM" id="SSF117281">
    <property type="entry name" value="Kelch motif"/>
    <property type="match status" value="2"/>
</dbReference>
<organism evidence="3 4">
    <name type="scientific">Microcaecilia unicolor</name>
    <dbReference type="NCBI Taxonomy" id="1415580"/>
    <lineage>
        <taxon>Eukaryota</taxon>
        <taxon>Metazoa</taxon>
        <taxon>Chordata</taxon>
        <taxon>Craniata</taxon>
        <taxon>Vertebrata</taxon>
        <taxon>Euteleostomi</taxon>
        <taxon>Amphibia</taxon>
        <taxon>Gymnophiona</taxon>
        <taxon>Siphonopidae</taxon>
        <taxon>Microcaecilia</taxon>
    </lineage>
</organism>
<keyword evidence="3" id="KW-1185">Reference proteome</keyword>
<keyword evidence="2" id="KW-0677">Repeat</keyword>
<dbReference type="Proteomes" id="UP000515156">
    <property type="component" value="Chromosome 9"/>
</dbReference>
<reference evidence="4" key="1">
    <citation type="submission" date="2025-08" db="UniProtKB">
        <authorList>
            <consortium name="RefSeq"/>
        </authorList>
    </citation>
    <scope>IDENTIFICATION</scope>
</reference>
<dbReference type="InterPro" id="IPR015915">
    <property type="entry name" value="Kelch-typ_b-propeller"/>
</dbReference>
<sequence>MAPVEFYALWSLLDPPRQLIRRSRGMCFQAPLPQPLPKQLVIFGLGDWSFYSHETTITAEVLLSAESKLHRIGELSPNARSLVWEGDWMLDTFMTSPNRRDSGTSAKLLLTVKGQVIKGRRFSSSTPAWKCLSLERLQSPLLSESSIAVLKPVELPAEEKGQSLDITRQPRKVGLKVPSPPLKDAAVPSVPEEAEMCQSRYEPARRKSWKQSPFLKRKPRKLQFDNKGFIENTLLPEMDAREKQLHACPSPRWCHAMCLSDPETAVLIGGEAANQQPCEDFLWKLEIDDDFWFPMETLSSGPTPPCSRGHSATYDPETKRIYVFGGIRDGKRFSSVYTLDTVAWKWTLEPAMGKVPTLAYHSATVYQRELYVFGGIFPQLASEAGACSNLLYIFNPDFKIWYQPIVEGNKPLPRFGHSATLLRNQLVIFGGRRTPVYLGDLHLLDLGFMEYRPIPVSTGSGKPSPRCFHTALPVSDHKMVISGGCSGLGSLRDAFFFNLDTSSWSSITLNSFGLFKRSGHTMLNLTSAHLTDADKESQGGRQLCTVLIFGGSDCEGNFYSNMYKTQLDLTEERV</sequence>
<dbReference type="KEGG" id="muo:115477678"/>
<dbReference type="GeneID" id="115477678"/>
<gene>
    <name evidence="4" type="primary">LOC115477678</name>
</gene>
<evidence type="ECO:0000313" key="3">
    <source>
        <dbReference type="Proteomes" id="UP000515156"/>
    </source>
</evidence>
<dbReference type="Gene3D" id="2.120.10.80">
    <property type="entry name" value="Kelch-type beta propeller"/>
    <property type="match status" value="1"/>
</dbReference>
<dbReference type="InParanoid" id="A0A6P7Z4B0"/>
<protein>
    <submittedName>
        <fullName evidence="4">Uncharacterized protein LOC115477678 isoform X1</fullName>
    </submittedName>
</protein>
<evidence type="ECO:0000256" key="2">
    <source>
        <dbReference type="ARBA" id="ARBA00022737"/>
    </source>
</evidence>
<dbReference type="Pfam" id="PF13415">
    <property type="entry name" value="Beta-prop_FBX42"/>
    <property type="match status" value="1"/>
</dbReference>
<evidence type="ECO:0000256" key="1">
    <source>
        <dbReference type="ARBA" id="ARBA00022441"/>
    </source>
</evidence>
<name>A0A6P7Z4B0_9AMPH</name>
<keyword evidence="1" id="KW-0880">Kelch repeat</keyword>
<dbReference type="OrthoDB" id="10250130at2759"/>
<dbReference type="RefSeq" id="XP_030070574.1">
    <property type="nucleotide sequence ID" value="XM_030214714.1"/>
</dbReference>
<evidence type="ECO:0000313" key="4">
    <source>
        <dbReference type="RefSeq" id="XP_030070574.1"/>
    </source>
</evidence>
<dbReference type="AlphaFoldDB" id="A0A6P7Z4B0"/>
<proteinExistence type="predicted"/>